<protein>
    <submittedName>
        <fullName evidence="1">Uncharacterized protein</fullName>
    </submittedName>
</protein>
<dbReference type="Proteomes" id="UP000190140">
    <property type="component" value="Unassembled WGS sequence"/>
</dbReference>
<dbReference type="AlphaFoldDB" id="A0A1V4I985"/>
<gene>
    <name evidence="1" type="ORF">CLOTH_09210</name>
</gene>
<proteinExistence type="predicted"/>
<keyword evidence="2" id="KW-1185">Reference proteome</keyword>
<evidence type="ECO:0000313" key="2">
    <source>
        <dbReference type="Proteomes" id="UP000190140"/>
    </source>
</evidence>
<evidence type="ECO:0000313" key="1">
    <source>
        <dbReference type="EMBL" id="OPJ56516.1"/>
    </source>
</evidence>
<dbReference type="STRING" id="29349.CLOTH_09210"/>
<dbReference type="OrthoDB" id="1706352at2"/>
<comment type="caution">
    <text evidence="1">The sequence shown here is derived from an EMBL/GenBank/DDBJ whole genome shotgun (WGS) entry which is preliminary data.</text>
</comment>
<name>A0A1V4I985_9FIRM</name>
<dbReference type="EMBL" id="MZGW01000002">
    <property type="protein sequence ID" value="OPJ56516.1"/>
    <property type="molecule type" value="Genomic_DNA"/>
</dbReference>
<reference evidence="1 2" key="1">
    <citation type="submission" date="2017-03" db="EMBL/GenBank/DDBJ databases">
        <title>Genome sequence of Clostridium thermoalcaliphilum DSM 7309.</title>
        <authorList>
            <person name="Poehlein A."/>
            <person name="Daniel R."/>
        </authorList>
    </citation>
    <scope>NUCLEOTIDE SEQUENCE [LARGE SCALE GENOMIC DNA]</scope>
    <source>
        <strain evidence="1 2">DSM 7309</strain>
    </source>
</reference>
<organism evidence="1 2">
    <name type="scientific">Alkalithermobacter paradoxus</name>
    <dbReference type="NCBI Taxonomy" id="29349"/>
    <lineage>
        <taxon>Bacteria</taxon>
        <taxon>Bacillati</taxon>
        <taxon>Bacillota</taxon>
        <taxon>Clostridia</taxon>
        <taxon>Peptostreptococcales</taxon>
        <taxon>Tepidibacteraceae</taxon>
        <taxon>Alkalithermobacter</taxon>
    </lineage>
</organism>
<dbReference type="RefSeq" id="WP_079411632.1">
    <property type="nucleotide sequence ID" value="NZ_MZGW01000002.1"/>
</dbReference>
<accession>A0A1V4I985</accession>
<sequence>MNKMIVINSHNPSISNIYYEDSSLYIRSRDSNNILMDTVEKYDISLDCKNNIHIVCSTYNGELYYLTYVNNIWEKNILKKLGKGSVVKYLKIINLKNIVHIFYYLQNKNYNISQKLIHVYGYSKNWRVNHINVDSLMEDNNVYFIDTNEKEQIFILSKIMKGAQKELALIIYSNEINRWELPFSLELRKGNIRVKNFLIDSKNNIHIVYIKDEETDNTYYSYKNIYEPSDWNTHLIGNINGTALKIFEIKNQVIIISKSNNLYTKRVCKFDKNQLNTIDIQLDTAVDIVCLGREFNNKYIDTYGIIKNDSVYLLGVDDLNDNKNGYIDNSCNEAGSYKESIFRRIMNFIK</sequence>
<dbReference type="Gene3D" id="2.120.10.70">
    <property type="entry name" value="Fucose-specific lectin"/>
    <property type="match status" value="1"/>
</dbReference>